<comment type="caution">
    <text evidence="1">The sequence shown here is derived from an EMBL/GenBank/DDBJ whole genome shotgun (WGS) entry which is preliminary data.</text>
</comment>
<organism evidence="1 2">
    <name type="scientific">Orbilia oligospora</name>
    <name type="common">Nematode-trapping fungus</name>
    <name type="synonym">Arthrobotrys oligospora</name>
    <dbReference type="NCBI Taxonomy" id="2813651"/>
    <lineage>
        <taxon>Eukaryota</taxon>
        <taxon>Fungi</taxon>
        <taxon>Dikarya</taxon>
        <taxon>Ascomycota</taxon>
        <taxon>Pezizomycotina</taxon>
        <taxon>Orbiliomycetes</taxon>
        <taxon>Orbiliales</taxon>
        <taxon>Orbiliaceae</taxon>
        <taxon>Orbilia</taxon>
    </lineage>
</organism>
<dbReference type="OrthoDB" id="10315862at2759"/>
<accession>A0A7C8R8F6</accession>
<dbReference type="AlphaFoldDB" id="A0A7C8R8F6"/>
<dbReference type="Proteomes" id="UP000474640">
    <property type="component" value="Unassembled WGS sequence"/>
</dbReference>
<protein>
    <submittedName>
        <fullName evidence="1">Uncharacterized protein</fullName>
    </submittedName>
</protein>
<evidence type="ECO:0000313" key="1">
    <source>
        <dbReference type="EMBL" id="KAF3278831.1"/>
    </source>
</evidence>
<name>A0A7C8R8F6_ORBOL</name>
<evidence type="ECO:0000313" key="2">
    <source>
        <dbReference type="Proteomes" id="UP000474640"/>
    </source>
</evidence>
<reference evidence="1 2" key="1">
    <citation type="submission" date="2020-01" db="EMBL/GenBank/DDBJ databases">
        <authorList>
            <person name="Palmer J.M."/>
        </authorList>
    </citation>
    <scope>NUCLEOTIDE SEQUENCE [LARGE SCALE GENOMIC DNA]</scope>
    <source>
        <strain evidence="1 2">TWF970</strain>
    </source>
</reference>
<sequence>MCLRWIYGDKSQINNILDMQELIRCLYIARLWEVKKLQEVVVKAIMLKSYELKQLDRKVETNEEVWNAVEDVCQLLGMGNWGLLQDVIDVMALGTPVSKDWLVKLAGESKAGFVAALLLERHQSVLDLCLCKNCQKRKGKLGDQGEKRECLGYLDALEVEADRDFGDTGGQNAESSSI</sequence>
<gene>
    <name evidence="1" type="ORF">TWF970_004375</name>
</gene>
<proteinExistence type="predicted"/>
<dbReference type="EMBL" id="JAABOJ010000023">
    <property type="protein sequence ID" value="KAF3278831.1"/>
    <property type="molecule type" value="Genomic_DNA"/>
</dbReference>